<sequence length="352" mass="39082">MSKTLMPAIFPRPVSPAHAADHLVAARCPLFLTHEWFELLERHGLPAGSNRNDATFGQRVLRLPLMQDGSSFHALSSYYSADFGVQGGTAPAVEDVADLARWLRTHGARRIELRPLHADAALLGMLMPALRQQAYLCDTFHVSTNWYLPCAGLCGADYLAARPSRLANTLRRCRKRLLAEPSFRLDITTTADSIEAALLAYAKVYAQSWKEPEAFPDFIPQLCRMTAAQGWLRLGLLYLGGEPVAAQVWFVKDGTASIYKLAYDSRFARLGVGTVLTAALAEHVLDVDKVCEIDFLTGDDAYKAEWMTHSRPLVGMIAFDARSVSGLLHAALHFGRRWLRRFKPAPSTTNER</sequence>
<dbReference type="Pfam" id="PF13480">
    <property type="entry name" value="Acetyltransf_6"/>
    <property type="match status" value="1"/>
</dbReference>
<dbReference type="SUPFAM" id="SSF55729">
    <property type="entry name" value="Acyl-CoA N-acyltransferases (Nat)"/>
    <property type="match status" value="1"/>
</dbReference>
<gene>
    <name evidence="2" type="ORF">VVD49_15850</name>
</gene>
<proteinExistence type="predicted"/>
<dbReference type="RefSeq" id="WP_327600180.1">
    <property type="nucleotide sequence ID" value="NZ_JAYXHS010000003.1"/>
</dbReference>
<evidence type="ECO:0000313" key="2">
    <source>
        <dbReference type="EMBL" id="MEC5387203.1"/>
    </source>
</evidence>
<reference evidence="2 3" key="1">
    <citation type="submission" date="2024-01" db="EMBL/GenBank/DDBJ databases">
        <title>Uliginosibacterium soil sp. nov.</title>
        <authorList>
            <person name="Lv Y."/>
        </authorList>
    </citation>
    <scope>NUCLEOTIDE SEQUENCE [LARGE SCALE GENOMIC DNA]</scope>
    <source>
        <strain evidence="2 3">H3</strain>
    </source>
</reference>
<keyword evidence="2" id="KW-0012">Acyltransferase</keyword>
<evidence type="ECO:0000313" key="3">
    <source>
        <dbReference type="Proteomes" id="UP001331561"/>
    </source>
</evidence>
<protein>
    <submittedName>
        <fullName evidence="2">GNAT family N-acetyltransferase</fullName>
        <ecNumber evidence="2">2.3.1.-</ecNumber>
    </submittedName>
</protein>
<name>A0ABU6K5Y2_9RHOO</name>
<feature type="domain" description="BioF2-like acetyltransferase" evidence="1">
    <location>
        <begin position="165"/>
        <end position="303"/>
    </location>
</feature>
<dbReference type="EC" id="2.3.1.-" evidence="2"/>
<dbReference type="GO" id="GO:0016746">
    <property type="term" value="F:acyltransferase activity"/>
    <property type="evidence" value="ECO:0007669"/>
    <property type="project" value="UniProtKB-KW"/>
</dbReference>
<dbReference type="Gene3D" id="3.40.630.30">
    <property type="match status" value="1"/>
</dbReference>
<comment type="caution">
    <text evidence="2">The sequence shown here is derived from an EMBL/GenBank/DDBJ whole genome shotgun (WGS) entry which is preliminary data.</text>
</comment>
<accession>A0ABU6K5Y2</accession>
<dbReference type="EMBL" id="JAYXHS010000003">
    <property type="protein sequence ID" value="MEC5387203.1"/>
    <property type="molecule type" value="Genomic_DNA"/>
</dbReference>
<evidence type="ECO:0000259" key="1">
    <source>
        <dbReference type="Pfam" id="PF13480"/>
    </source>
</evidence>
<organism evidence="2 3">
    <name type="scientific">Uliginosibacterium silvisoli</name>
    <dbReference type="NCBI Taxonomy" id="3114758"/>
    <lineage>
        <taxon>Bacteria</taxon>
        <taxon>Pseudomonadati</taxon>
        <taxon>Pseudomonadota</taxon>
        <taxon>Betaproteobacteria</taxon>
        <taxon>Rhodocyclales</taxon>
        <taxon>Zoogloeaceae</taxon>
        <taxon>Uliginosibacterium</taxon>
    </lineage>
</organism>
<keyword evidence="2" id="KW-0808">Transferase</keyword>
<dbReference type="InterPro" id="IPR016181">
    <property type="entry name" value="Acyl_CoA_acyltransferase"/>
</dbReference>
<dbReference type="Proteomes" id="UP001331561">
    <property type="component" value="Unassembled WGS sequence"/>
</dbReference>
<keyword evidence="3" id="KW-1185">Reference proteome</keyword>
<dbReference type="InterPro" id="IPR038740">
    <property type="entry name" value="BioF2-like_GNAT_dom"/>
</dbReference>